<sequence>MAEQGIDLSRYLRHGSIVGENGSDDWQTPRVIYEALDKRFHFTRDAAATKQNTHCARYWTKEDDALLMDWSAEKSLFINPPYSKVESFLAKAHEPGTAVFLIPFRPQTGFFLRYVWASPYLHEMMIIHRGIRFIHPDRVESVRSPMPVVVLVYRNKPRERDLLITVNCADSLHTLHVVAGQRPGHPLEHGHSIRNKIIQEYQRGATVAELVKRYEGKVSRRSIYRWVKG</sequence>
<dbReference type="GO" id="GO:0003677">
    <property type="term" value="F:DNA binding"/>
    <property type="evidence" value="ECO:0007669"/>
    <property type="project" value="InterPro"/>
</dbReference>
<organism evidence="1">
    <name type="scientific">Klebsiella pneumoniae</name>
    <dbReference type="NCBI Taxonomy" id="573"/>
    <lineage>
        <taxon>Bacteria</taxon>
        <taxon>Pseudomonadati</taxon>
        <taxon>Pseudomonadota</taxon>
        <taxon>Gammaproteobacteria</taxon>
        <taxon>Enterobacterales</taxon>
        <taxon>Enterobacteriaceae</taxon>
        <taxon>Klebsiella/Raoultella group</taxon>
        <taxon>Klebsiella</taxon>
        <taxon>Klebsiella pneumoniae complex</taxon>
    </lineage>
</organism>
<accession>A0A486WTC9</accession>
<keyword evidence="1" id="KW-0489">Methyltransferase</keyword>
<protein>
    <submittedName>
        <fullName evidence="1">Phage N-6-adenine-methyltransferase</fullName>
    </submittedName>
</protein>
<proteinExistence type="predicted"/>
<dbReference type="AlphaFoldDB" id="A0A486WTC9"/>
<dbReference type="GO" id="GO:0009007">
    <property type="term" value="F:site-specific DNA-methyltransferase (adenine-specific) activity"/>
    <property type="evidence" value="ECO:0007669"/>
    <property type="project" value="InterPro"/>
</dbReference>
<keyword evidence="1" id="KW-0808">Transferase</keyword>
<dbReference type="EMBL" id="CAAHDK010000009">
    <property type="protein sequence ID" value="VGM65785.1"/>
    <property type="molecule type" value="Genomic_DNA"/>
</dbReference>
<dbReference type="InterPro" id="IPR008593">
    <property type="entry name" value="Dam_MeTrfase"/>
</dbReference>
<gene>
    <name evidence="1" type="ORF">SAMEA4873562_03789</name>
</gene>
<dbReference type="GO" id="GO:0009307">
    <property type="term" value="P:DNA restriction-modification system"/>
    <property type="evidence" value="ECO:0007669"/>
    <property type="project" value="InterPro"/>
</dbReference>
<dbReference type="GO" id="GO:0032259">
    <property type="term" value="P:methylation"/>
    <property type="evidence" value="ECO:0007669"/>
    <property type="project" value="UniProtKB-KW"/>
</dbReference>
<name>A0A486WTC9_KLEPN</name>
<evidence type="ECO:0000313" key="1">
    <source>
        <dbReference type="EMBL" id="VGM65785.1"/>
    </source>
</evidence>
<reference evidence="1" key="1">
    <citation type="submission" date="2019-03" db="EMBL/GenBank/DDBJ databases">
        <authorList>
            <consortium name="Pathogen Informatics"/>
        </authorList>
    </citation>
    <scope>NUCLEOTIDE SEQUENCE</scope>
    <source>
        <strain evidence="1">5012STDY7626361</strain>
    </source>
</reference>
<dbReference type="Pfam" id="PF05869">
    <property type="entry name" value="Dam"/>
    <property type="match status" value="1"/>
</dbReference>